<gene>
    <name evidence="8" type="ORF">BGTH12_LOCUS725</name>
</gene>
<organism evidence="8 9">
    <name type="scientific">Blumeria graminis f. sp. triticale</name>
    <dbReference type="NCBI Taxonomy" id="1689686"/>
    <lineage>
        <taxon>Eukaryota</taxon>
        <taxon>Fungi</taxon>
        <taxon>Dikarya</taxon>
        <taxon>Ascomycota</taxon>
        <taxon>Pezizomycotina</taxon>
        <taxon>Leotiomycetes</taxon>
        <taxon>Erysiphales</taxon>
        <taxon>Erysiphaceae</taxon>
        <taxon>Blumeria</taxon>
    </lineage>
</organism>
<evidence type="ECO:0000256" key="2">
    <source>
        <dbReference type="ARBA" id="ARBA00022618"/>
    </source>
</evidence>
<dbReference type="AlphaFoldDB" id="A0A9W4CZV0"/>
<feature type="domain" description="Anaphase-promoting complex subunit 4-like WD40" evidence="6">
    <location>
        <begin position="20"/>
        <end position="111"/>
    </location>
</feature>
<proteinExistence type="predicted"/>
<evidence type="ECO:0000313" key="9">
    <source>
        <dbReference type="Proteomes" id="UP000683417"/>
    </source>
</evidence>
<dbReference type="Proteomes" id="UP000683417">
    <property type="component" value="Unassembled WGS sequence"/>
</dbReference>
<dbReference type="GO" id="GO:0051301">
    <property type="term" value="P:cell division"/>
    <property type="evidence" value="ECO:0007669"/>
    <property type="project" value="UniProtKB-KW"/>
</dbReference>
<dbReference type="InterPro" id="IPR024977">
    <property type="entry name" value="Apc4-like_WD40_dom"/>
</dbReference>
<evidence type="ECO:0000256" key="1">
    <source>
        <dbReference type="ARBA" id="ARBA00016067"/>
    </source>
</evidence>
<reference evidence="8" key="1">
    <citation type="submission" date="2020-10" db="EMBL/GenBank/DDBJ databases">
        <authorList>
            <person name="Muller C M."/>
        </authorList>
    </citation>
    <scope>NUCLEOTIDE SEQUENCE</scope>
    <source>
        <strain evidence="8">THUN-12</strain>
    </source>
</reference>
<evidence type="ECO:0000259" key="7">
    <source>
        <dbReference type="Pfam" id="PF12896"/>
    </source>
</evidence>
<evidence type="ECO:0000256" key="3">
    <source>
        <dbReference type="ARBA" id="ARBA00022776"/>
    </source>
</evidence>
<dbReference type="GO" id="GO:0034399">
    <property type="term" value="C:nuclear periphery"/>
    <property type="evidence" value="ECO:0007669"/>
    <property type="project" value="TreeGrafter"/>
</dbReference>
<feature type="domain" description="Anaphase-promoting complex subunit 4 long" evidence="7">
    <location>
        <begin position="259"/>
        <end position="459"/>
    </location>
</feature>
<keyword evidence="3" id="KW-0498">Mitosis</keyword>
<evidence type="ECO:0000256" key="5">
    <source>
        <dbReference type="ARBA" id="ARBA00023306"/>
    </source>
</evidence>
<dbReference type="GO" id="GO:0070979">
    <property type="term" value="P:protein K11-linked ubiquitination"/>
    <property type="evidence" value="ECO:0007669"/>
    <property type="project" value="TreeGrafter"/>
</dbReference>
<dbReference type="PANTHER" id="PTHR13260:SF0">
    <property type="entry name" value="ANAPHASE-PROMOTING COMPLEX SUBUNIT 4"/>
    <property type="match status" value="1"/>
</dbReference>
<keyword evidence="5" id="KW-0131">Cell cycle</keyword>
<evidence type="ECO:0000259" key="6">
    <source>
        <dbReference type="Pfam" id="PF12894"/>
    </source>
</evidence>
<evidence type="ECO:0000256" key="4">
    <source>
        <dbReference type="ARBA" id="ARBA00022786"/>
    </source>
</evidence>
<sequence>MDFQIISDKVLHQTIIPGLVSYCPSMDLIALATKDQGVYIFRLNGERVCGISQQSKHRVERIQWKQDGQLLAIAWSNSSIQLISPEGGKIVHQFSTQDYSSEVTCIGWSSNFTAQSPSSVNIVKSFEPWKVLEDNEILDLQCRLDLPRDLSSIEIETSLPKLSVLPTGGNFNDVFCSRSSLDAVFRPRNLGNNNVVDIMIVGTKSGKMLISIYDTFLIGSFNTWTTGQKSSYLIFHASHKSSSTHVLLVKDHEGLDMKFMALDLRFISASSRYLSLLASRSTTLQNLLRYIRQVQSLLAIEWRNTRELPEKFIRNINEVLKERNEGDIVQALYHSVATGHTFPVVKEWLVNELSERGQRRWDKAVTTGLKNMKRIVHENMLPALERFSTILSRLLGIAKFQDSEHTVGFTSQQIKALMDLSSCLSLISSRILMHTIDEIELFSSFSTWLRSEIERLASDKSHITDESSEKEASINYCKVLLYLQTMMTNSNLEVHFTKPSPTEERDTVKISHSSQKFCESLNEHFQSTKKAFSLKNSILNIECVYEELSHQASAIFDQIADEEKRNVILNKGHSIGAPEANSPVDMQLVKNETNNLWSYIAFVPKGNPHSVQIIRIILSIYNGKSTVNTTESFSVQLGIGKIKDIRFSNTHSLLVIWEDNGFPHLLQLPLEPLKGQAAPTFNPHYAPHTLSGRVPEPTMVANEDVTRFFNPLKIPHDDKFVAERLEVRRDGINLSKDDQRIIILGQEGNRYQVLTHK</sequence>
<dbReference type="EMBL" id="CAJHIT010000002">
    <property type="protein sequence ID" value="CAD6499367.1"/>
    <property type="molecule type" value="Genomic_DNA"/>
</dbReference>
<dbReference type="GO" id="GO:0031145">
    <property type="term" value="P:anaphase-promoting complex-dependent catabolic process"/>
    <property type="evidence" value="ECO:0007669"/>
    <property type="project" value="InterPro"/>
</dbReference>
<dbReference type="Pfam" id="PF12896">
    <property type="entry name" value="ANAPC4"/>
    <property type="match status" value="1"/>
</dbReference>
<dbReference type="GO" id="GO:0005680">
    <property type="term" value="C:anaphase-promoting complex"/>
    <property type="evidence" value="ECO:0007669"/>
    <property type="project" value="InterPro"/>
</dbReference>
<protein>
    <recommendedName>
        <fullName evidence="1">Anaphase-promoting complex subunit 4</fullName>
    </recommendedName>
</protein>
<comment type="caution">
    <text evidence="8">The sequence shown here is derived from an EMBL/GenBank/DDBJ whole genome shotgun (WGS) entry which is preliminary data.</text>
</comment>
<keyword evidence="4" id="KW-0833">Ubl conjugation pathway</keyword>
<dbReference type="InterPro" id="IPR024790">
    <property type="entry name" value="APC4_long_dom"/>
</dbReference>
<evidence type="ECO:0000313" key="8">
    <source>
        <dbReference type="EMBL" id="CAD6499367.1"/>
    </source>
</evidence>
<accession>A0A9W4CZV0</accession>
<name>A0A9W4CZV0_BLUGR</name>
<dbReference type="PANTHER" id="PTHR13260">
    <property type="entry name" value="ANAPHASE PROMOTING COMPLEX SUBUNIT 4 APC4"/>
    <property type="match status" value="1"/>
</dbReference>
<keyword evidence="2" id="KW-0132">Cell division</keyword>
<dbReference type="InterPro" id="IPR024789">
    <property type="entry name" value="APC4"/>
</dbReference>
<dbReference type="Pfam" id="PF12894">
    <property type="entry name" value="ANAPC4_WD40"/>
    <property type="match status" value="1"/>
</dbReference>